<dbReference type="GO" id="GO:0005524">
    <property type="term" value="F:ATP binding"/>
    <property type="evidence" value="ECO:0007669"/>
    <property type="project" value="UniProtKB-UniRule"/>
</dbReference>
<dbReference type="InterPro" id="IPR030882">
    <property type="entry name" value="Helicase_Rad25_arc"/>
</dbReference>
<accession>A0A6B1IPP3</accession>
<dbReference type="Pfam" id="PF04851">
    <property type="entry name" value="ResIII"/>
    <property type="match status" value="1"/>
</dbReference>
<protein>
    <recommendedName>
        <fullName evidence="9">Putative DNA 3'-5' helicase Rad25</fullName>
        <ecNumber evidence="9">5.6.2.4</ecNumber>
    </recommendedName>
</protein>
<dbReference type="SUPFAM" id="SSF52540">
    <property type="entry name" value="P-loop containing nucleoside triphosphate hydrolases"/>
    <property type="match status" value="1"/>
</dbReference>
<dbReference type="SMART" id="SM00490">
    <property type="entry name" value="HELICc"/>
    <property type="match status" value="1"/>
</dbReference>
<dbReference type="Pfam" id="PF16203">
    <property type="entry name" value="ERCC3_RAD25_C"/>
    <property type="match status" value="1"/>
</dbReference>
<dbReference type="PROSITE" id="PS51194">
    <property type="entry name" value="HELICASE_CTER"/>
    <property type="match status" value="1"/>
</dbReference>
<dbReference type="InterPro" id="IPR050615">
    <property type="entry name" value="ATP-dep_DNA_Helicase"/>
</dbReference>
<evidence type="ECO:0000256" key="6">
    <source>
        <dbReference type="ARBA" id="ARBA00023235"/>
    </source>
</evidence>
<evidence type="ECO:0000256" key="10">
    <source>
        <dbReference type="SAM" id="MobiDB-lite"/>
    </source>
</evidence>
<feature type="domain" description="Helicase C-terminal" evidence="12">
    <location>
        <begin position="488"/>
        <end position="642"/>
    </location>
</feature>
<evidence type="ECO:0000256" key="2">
    <source>
        <dbReference type="ARBA" id="ARBA00022741"/>
    </source>
</evidence>
<evidence type="ECO:0000256" key="3">
    <source>
        <dbReference type="ARBA" id="ARBA00022801"/>
    </source>
</evidence>
<dbReference type="InterPro" id="IPR001650">
    <property type="entry name" value="Helicase_C-like"/>
</dbReference>
<feature type="domain" description="Helicase ATP-binding" evidence="11">
    <location>
        <begin position="287"/>
        <end position="436"/>
    </location>
</feature>
<comment type="catalytic activity">
    <reaction evidence="8 9">
        <text>ATP + H2O = ADP + phosphate + H(+)</text>
        <dbReference type="Rhea" id="RHEA:13065"/>
        <dbReference type="ChEBI" id="CHEBI:15377"/>
        <dbReference type="ChEBI" id="CHEBI:15378"/>
        <dbReference type="ChEBI" id="CHEBI:30616"/>
        <dbReference type="ChEBI" id="CHEBI:43474"/>
        <dbReference type="ChEBI" id="CHEBI:456216"/>
        <dbReference type="EC" id="5.6.2.4"/>
    </reaction>
</comment>
<dbReference type="Proteomes" id="UP000452321">
    <property type="component" value="Unassembled WGS sequence"/>
</dbReference>
<dbReference type="PROSITE" id="PS51192">
    <property type="entry name" value="HELICASE_ATP_BIND_1"/>
    <property type="match status" value="1"/>
</dbReference>
<evidence type="ECO:0000256" key="7">
    <source>
        <dbReference type="ARBA" id="ARBA00034617"/>
    </source>
</evidence>
<comment type="similarity">
    <text evidence="1 9">Belongs to the helicase family. RAD25/XPB subfamily.</text>
</comment>
<feature type="region of interest" description="Disordered" evidence="10">
    <location>
        <begin position="1"/>
        <end position="37"/>
    </location>
</feature>
<evidence type="ECO:0000256" key="9">
    <source>
        <dbReference type="HAMAP-Rule" id="MF_01489"/>
    </source>
</evidence>
<evidence type="ECO:0000256" key="1">
    <source>
        <dbReference type="ARBA" id="ARBA00006637"/>
    </source>
</evidence>
<dbReference type="GO" id="GO:0003677">
    <property type="term" value="F:DNA binding"/>
    <property type="evidence" value="ECO:0007669"/>
    <property type="project" value="InterPro"/>
</dbReference>
<sequence>MTDDTGDDAGEDSGGDAPTDDATPDPDSSDADNLSLDRFHEALEAEERPVATASEVARRIGTTQAAARDALAALVDRGDVDRLDVEADPVVFYPRDWGALASRERVVVFPERREIVVDRPTQYTRARLSQFAHLVDTTGTEPGTRGYLYRIRQEDVWAAPFDAADALVDALRSVLPRRFEHLEDWVRDQWRRAHRFRLYTHADGYVVLEAASESLMGNVADQHLADDHLRAPISDTEAWVNEDAVAAVKRALYDAGYPVEDDRDLETGDPVEIELTTDLRDYQATWVETFLDRKSGVYVGPPGSGKTVAAIATIAAVGGETLILVPSRELADQWREELLDHSTVDPADIGLYHGGTKDVRPVTIATYQIAGMDRHRSLFDSREWGLICFDEAHHVSAPVYSRTAELQSKHRLGLSATPVSETGSEEEIYTLIGQPIGADWDSLFEAGFVQEPEVEIRYVPWRDETARNEYAAADGRERRRLAAENPAKVEEIRYLLAAHRDKKALVFVEYLDHGREIADALDAPFISGETPHRERAELFRRFRAADVDAEDTETDDLDVLVVSRVGDEGIDLPNAELAVVASGLGGSRRQGSQRAGRTMRPTGSALVYVLATRGSSEEEFAQRQMRHLGRKGVRVRETNVAE</sequence>
<proteinExistence type="inferred from homology"/>
<keyword evidence="2 9" id="KW-0547">Nucleotide-binding</keyword>
<dbReference type="HAMAP" id="MF_01489">
    <property type="entry name" value="Helicase_Rad25_arch"/>
    <property type="match status" value="1"/>
</dbReference>
<evidence type="ECO:0000256" key="8">
    <source>
        <dbReference type="ARBA" id="ARBA00048988"/>
    </source>
</evidence>
<evidence type="ECO:0000313" key="14">
    <source>
        <dbReference type="Proteomes" id="UP000452321"/>
    </source>
</evidence>
<dbReference type="SMART" id="SM00487">
    <property type="entry name" value="DEXDc"/>
    <property type="match status" value="1"/>
</dbReference>
<dbReference type="EMBL" id="WMFC01000030">
    <property type="protein sequence ID" value="MYL69048.1"/>
    <property type="molecule type" value="Genomic_DNA"/>
</dbReference>
<dbReference type="InterPro" id="IPR032438">
    <property type="entry name" value="ERCC3_RAD25_C"/>
</dbReference>
<keyword evidence="6 9" id="KW-0413">Isomerase</keyword>
<keyword evidence="4 9" id="KW-0347">Helicase</keyword>
<name>A0A6B1IPP3_9EURY</name>
<dbReference type="AlphaFoldDB" id="A0A6B1IPP3"/>
<keyword evidence="3 9" id="KW-0378">Hydrolase</keyword>
<dbReference type="GO" id="GO:0016818">
    <property type="term" value="F:hydrolase activity, acting on acid anhydrides, in phosphorus-containing anhydrides"/>
    <property type="evidence" value="ECO:0007669"/>
    <property type="project" value="UniProtKB-UniRule"/>
</dbReference>
<evidence type="ECO:0000313" key="13">
    <source>
        <dbReference type="EMBL" id="MYL69048.1"/>
    </source>
</evidence>
<comment type="catalytic activity">
    <reaction evidence="7 9">
        <text>Couples ATP hydrolysis with the unwinding of duplex DNA by translocating in the 3'-5' direction.</text>
        <dbReference type="EC" id="5.6.2.4"/>
    </reaction>
</comment>
<evidence type="ECO:0000259" key="12">
    <source>
        <dbReference type="PROSITE" id="PS51194"/>
    </source>
</evidence>
<dbReference type="EC" id="5.6.2.4" evidence="9"/>
<dbReference type="InterPro" id="IPR014001">
    <property type="entry name" value="Helicase_ATP-bd"/>
</dbReference>
<dbReference type="GO" id="GO:0043138">
    <property type="term" value="F:3'-5' DNA helicase activity"/>
    <property type="evidence" value="ECO:0007669"/>
    <property type="project" value="UniProtKB-EC"/>
</dbReference>
<dbReference type="InterPro" id="IPR027417">
    <property type="entry name" value="P-loop_NTPase"/>
</dbReference>
<organism evidence="13 14">
    <name type="scientific">Halorubrum distributum</name>
    <dbReference type="NCBI Taxonomy" id="29283"/>
    <lineage>
        <taxon>Archaea</taxon>
        <taxon>Methanobacteriati</taxon>
        <taxon>Methanobacteriota</taxon>
        <taxon>Stenosarchaea group</taxon>
        <taxon>Halobacteria</taxon>
        <taxon>Halobacteriales</taxon>
        <taxon>Haloferacaceae</taxon>
        <taxon>Halorubrum</taxon>
        <taxon>Halorubrum distributum group</taxon>
    </lineage>
</organism>
<evidence type="ECO:0000259" key="11">
    <source>
        <dbReference type="PROSITE" id="PS51192"/>
    </source>
</evidence>
<keyword evidence="5 9" id="KW-0067">ATP-binding</keyword>
<dbReference type="RefSeq" id="WP_159359164.1">
    <property type="nucleotide sequence ID" value="NZ_WMFC01000030.1"/>
</dbReference>
<evidence type="ECO:0000256" key="4">
    <source>
        <dbReference type="ARBA" id="ARBA00022806"/>
    </source>
</evidence>
<feature type="compositionally biased region" description="Acidic residues" evidence="10">
    <location>
        <begin position="1"/>
        <end position="30"/>
    </location>
</feature>
<evidence type="ECO:0000256" key="5">
    <source>
        <dbReference type="ARBA" id="ARBA00022840"/>
    </source>
</evidence>
<dbReference type="Gene3D" id="3.40.50.300">
    <property type="entry name" value="P-loop containing nucleotide triphosphate hydrolases"/>
    <property type="match status" value="2"/>
</dbReference>
<dbReference type="PANTHER" id="PTHR11274">
    <property type="entry name" value="RAD25/XP-B DNA REPAIR HELICASE"/>
    <property type="match status" value="1"/>
</dbReference>
<dbReference type="InterPro" id="IPR006935">
    <property type="entry name" value="Helicase/UvrB_N"/>
</dbReference>
<reference evidence="13 14" key="1">
    <citation type="submission" date="2019-11" db="EMBL/GenBank/DDBJ databases">
        <title>Genome sequences of 17 halophilic strains isolated from different environments.</title>
        <authorList>
            <person name="Furrow R.E."/>
        </authorList>
    </citation>
    <scope>NUCLEOTIDE SEQUENCE [LARGE SCALE GENOMIC DNA]</scope>
    <source>
        <strain evidence="13 14">22502_06_Cabo</strain>
    </source>
</reference>
<gene>
    <name evidence="9" type="primary">rad25</name>
    <name evidence="13" type="ORF">GLW30_15100</name>
</gene>
<dbReference type="PANTHER" id="PTHR11274:SF0">
    <property type="entry name" value="GENERAL TRANSCRIPTION AND DNA REPAIR FACTOR IIH HELICASE SUBUNIT XPB"/>
    <property type="match status" value="1"/>
</dbReference>
<comment type="caution">
    <text evidence="13">The sequence shown here is derived from an EMBL/GenBank/DDBJ whole genome shotgun (WGS) entry which is preliminary data.</text>
</comment>